<keyword evidence="4" id="KW-1185">Reference proteome</keyword>
<feature type="compositionally biased region" description="Polar residues" evidence="1">
    <location>
        <begin position="215"/>
        <end position="240"/>
    </location>
</feature>
<evidence type="ECO:0000256" key="1">
    <source>
        <dbReference type="SAM" id="MobiDB-lite"/>
    </source>
</evidence>
<dbReference type="NCBIfam" id="NF038134">
    <property type="entry name" value="choice_anch_M"/>
    <property type="match status" value="1"/>
</dbReference>
<name>A0ABU1T2T4_9ACTO</name>
<dbReference type="NCBIfam" id="TIGR03769">
    <property type="entry name" value="P_ac_wall_RPT"/>
    <property type="match status" value="1"/>
</dbReference>
<dbReference type="InterPro" id="IPR022435">
    <property type="entry name" value="Surface-anchored_actinobac"/>
</dbReference>
<organism evidence="3 4">
    <name type="scientific">Arcanobacterium hippocoleae</name>
    <dbReference type="NCBI Taxonomy" id="149017"/>
    <lineage>
        <taxon>Bacteria</taxon>
        <taxon>Bacillati</taxon>
        <taxon>Actinomycetota</taxon>
        <taxon>Actinomycetes</taxon>
        <taxon>Actinomycetales</taxon>
        <taxon>Actinomycetaceae</taxon>
        <taxon>Arcanobacterium</taxon>
    </lineage>
</organism>
<sequence length="726" mass="77641">MQQQKSRIPLIALVSAIIIALGFPIASALNSSQISEGKHALYVSGDATKLELSSTTIDYTQKVNPSTLSGKSFILAEDAKDSDGKFTLGNEQVSGYTSNNWEATNWLTLGFKSADDLAQNYDSLKINFTKVSTPTDGKDRIALFALDEENQAQSVLDDGTFFIKSGSTIDLLSENFKKINQDNLKWLLTNAGTYEITASVTGSKAGKEVTSKAETFTWVTQGTPNSADSAANENESTTAPTEDPAGSSPGDTSNTEGAETESPNLDPHDSHADSEADASTENNPAAESSTGAHTDAITLNDGHVDMFYIYGEPGKLHLLLKEDVTGHGVFRSPNAVTNELGKKYYSDKIAEMKLPNGEKEGYTTWGSYFSPGLGANAYADYGMQDVKINFTEITGPGSVALFKQSISGEPIAILNDDRIYLETGTSLDINSPDHRHFQWVFSKPGKYVFTAHAEATSTDGGVITSPEVKYTWLIGEIPAASAEDNASATAPDTSQPDTTDDTKPATPQPSKPETSTKPDTGKSKKDPDTGKKENTEKNKQNAKVLPIVVNQNEVPQGGKITFTASGFTPGEQVAFTVHSTPVKLMPVTANKQGSATATWKIPADFELGKHSVTAVGLTSKKEAKLNGVFTVTKLTQNADLNRKTAPNNDAGKKNNTSKQNGTEKQNNTGKQNGADAQNANGNQNTKGGNLAQTGMNQNILLIIVGLLCFNGFLMYRNSREYAADQA</sequence>
<dbReference type="RefSeq" id="WP_309956567.1">
    <property type="nucleotide sequence ID" value="NZ_JAVDUJ010000001.1"/>
</dbReference>
<accession>A0ABU1T2T4</accession>
<gene>
    <name evidence="3" type="ORF">J2S36_001235</name>
</gene>
<feature type="compositionally biased region" description="Low complexity" evidence="1">
    <location>
        <begin position="669"/>
        <end position="684"/>
    </location>
</feature>
<feature type="compositionally biased region" description="Low complexity" evidence="1">
    <location>
        <begin position="481"/>
        <end position="497"/>
    </location>
</feature>
<protein>
    <submittedName>
        <fullName evidence="3">Surface-anchored protein</fullName>
    </submittedName>
</protein>
<keyword evidence="2" id="KW-1133">Transmembrane helix</keyword>
<feature type="compositionally biased region" description="Polar residues" evidence="1">
    <location>
        <begin position="639"/>
        <end position="668"/>
    </location>
</feature>
<evidence type="ECO:0000313" key="4">
    <source>
        <dbReference type="Proteomes" id="UP001266099"/>
    </source>
</evidence>
<feature type="region of interest" description="Disordered" evidence="1">
    <location>
        <begin position="481"/>
        <end position="546"/>
    </location>
</feature>
<feature type="region of interest" description="Disordered" evidence="1">
    <location>
        <begin position="639"/>
        <end position="689"/>
    </location>
</feature>
<feature type="region of interest" description="Disordered" evidence="1">
    <location>
        <begin position="215"/>
        <end position="294"/>
    </location>
</feature>
<feature type="compositionally biased region" description="Polar residues" evidence="1">
    <location>
        <begin position="249"/>
        <end position="263"/>
    </location>
</feature>
<keyword evidence="2" id="KW-0472">Membrane</keyword>
<comment type="caution">
    <text evidence="3">The sequence shown here is derived from an EMBL/GenBank/DDBJ whole genome shotgun (WGS) entry which is preliminary data.</text>
</comment>
<keyword evidence="2" id="KW-0812">Transmembrane</keyword>
<feature type="compositionally biased region" description="Basic and acidic residues" evidence="1">
    <location>
        <begin position="514"/>
        <end position="539"/>
    </location>
</feature>
<dbReference type="EMBL" id="JAVDUJ010000001">
    <property type="protein sequence ID" value="MDR6939692.1"/>
    <property type="molecule type" value="Genomic_DNA"/>
</dbReference>
<feature type="compositionally biased region" description="Polar residues" evidence="1">
    <location>
        <begin position="277"/>
        <end position="292"/>
    </location>
</feature>
<evidence type="ECO:0000256" key="2">
    <source>
        <dbReference type="SAM" id="Phobius"/>
    </source>
</evidence>
<dbReference type="Proteomes" id="UP001266099">
    <property type="component" value="Unassembled WGS sequence"/>
</dbReference>
<proteinExistence type="predicted"/>
<reference evidence="3 4" key="1">
    <citation type="submission" date="2023-07" db="EMBL/GenBank/DDBJ databases">
        <title>Sequencing the genomes of 1000 actinobacteria strains.</title>
        <authorList>
            <person name="Klenk H.-P."/>
        </authorList>
    </citation>
    <scope>NUCLEOTIDE SEQUENCE [LARGE SCALE GENOMIC DNA]</scope>
    <source>
        <strain evidence="3 4">DSM 15539</strain>
    </source>
</reference>
<feature type="transmembrane region" description="Helical" evidence="2">
    <location>
        <begin position="699"/>
        <end position="715"/>
    </location>
</feature>
<evidence type="ECO:0000313" key="3">
    <source>
        <dbReference type="EMBL" id="MDR6939692.1"/>
    </source>
</evidence>